<dbReference type="PANTHER" id="PTHR28026">
    <property type="entry name" value="DUF962 DOMAIN PROTEIN (AFU_ORTHOLOGUE AFUA_8G05310)"/>
    <property type="match status" value="1"/>
</dbReference>
<sequence length="191" mass="22035">MKYLNFEEQLVFYGQFHKHKVNVLIHTVCVPLISWSTLVFCANYGPILPYESDSLWHKTPFIPNISLFIIIFYITYYILLEPVAGALYSPILLYMVYNATQFSASYPNHNTLAIIVHVSAWILQFIGHGFAEKRSPALKESLIQALLTAPLFVWLEVLFGLGYRPELQKRIKKKVNDALAIHKRKILANHN</sequence>
<evidence type="ECO:0008006" key="4">
    <source>
        <dbReference type="Google" id="ProtNLM"/>
    </source>
</evidence>
<accession>A0A397JP09</accession>
<gene>
    <name evidence="2" type="ORF">Glove_8g33</name>
</gene>
<dbReference type="AlphaFoldDB" id="A0A397JP09"/>
<keyword evidence="1" id="KW-0812">Transmembrane</keyword>
<proteinExistence type="predicted"/>
<feature type="transmembrane region" description="Helical" evidence="1">
    <location>
        <begin position="142"/>
        <end position="163"/>
    </location>
</feature>
<dbReference type="EMBL" id="PQFF01000006">
    <property type="protein sequence ID" value="RHZ90095.1"/>
    <property type="molecule type" value="Genomic_DNA"/>
</dbReference>
<evidence type="ECO:0000256" key="1">
    <source>
        <dbReference type="SAM" id="Phobius"/>
    </source>
</evidence>
<comment type="caution">
    <text evidence="2">The sequence shown here is derived from an EMBL/GenBank/DDBJ whole genome shotgun (WGS) entry which is preliminary data.</text>
</comment>
<dbReference type="InterPro" id="IPR009305">
    <property type="entry name" value="Mpo1-like"/>
</dbReference>
<organism evidence="2 3">
    <name type="scientific">Diversispora epigaea</name>
    <dbReference type="NCBI Taxonomy" id="1348612"/>
    <lineage>
        <taxon>Eukaryota</taxon>
        <taxon>Fungi</taxon>
        <taxon>Fungi incertae sedis</taxon>
        <taxon>Mucoromycota</taxon>
        <taxon>Glomeromycotina</taxon>
        <taxon>Glomeromycetes</taxon>
        <taxon>Diversisporales</taxon>
        <taxon>Diversisporaceae</taxon>
        <taxon>Diversispora</taxon>
    </lineage>
</organism>
<dbReference type="Pfam" id="PF06127">
    <property type="entry name" value="Mpo1-like"/>
    <property type="match status" value="1"/>
</dbReference>
<feature type="transmembrane region" description="Helical" evidence="1">
    <location>
        <begin position="21"/>
        <end position="45"/>
    </location>
</feature>
<evidence type="ECO:0000313" key="2">
    <source>
        <dbReference type="EMBL" id="RHZ90095.1"/>
    </source>
</evidence>
<keyword evidence="3" id="KW-1185">Reference proteome</keyword>
<reference evidence="2 3" key="1">
    <citation type="submission" date="2018-08" db="EMBL/GenBank/DDBJ databases">
        <title>Genome and evolution of the arbuscular mycorrhizal fungus Diversispora epigaea (formerly Glomus versiforme) and its bacterial endosymbionts.</title>
        <authorList>
            <person name="Sun X."/>
            <person name="Fei Z."/>
            <person name="Harrison M."/>
        </authorList>
    </citation>
    <scope>NUCLEOTIDE SEQUENCE [LARGE SCALE GENOMIC DNA]</scope>
    <source>
        <strain evidence="2 3">IT104</strain>
    </source>
</reference>
<protein>
    <recommendedName>
        <fullName evidence="4">DUF962 domain protein</fullName>
    </recommendedName>
</protein>
<keyword evidence="1" id="KW-0472">Membrane</keyword>
<name>A0A397JP09_9GLOM</name>
<dbReference type="PANTHER" id="PTHR28026:SF9">
    <property type="entry name" value="2-HYDROXY-PALMITIC ACID DIOXYGENASE MPO1"/>
    <property type="match status" value="1"/>
</dbReference>
<dbReference type="GO" id="GO:0046521">
    <property type="term" value="P:sphingoid catabolic process"/>
    <property type="evidence" value="ECO:0007669"/>
    <property type="project" value="TreeGrafter"/>
</dbReference>
<keyword evidence="1" id="KW-1133">Transmembrane helix</keyword>
<dbReference type="Proteomes" id="UP000266861">
    <property type="component" value="Unassembled WGS sequence"/>
</dbReference>
<feature type="transmembrane region" description="Helical" evidence="1">
    <location>
        <begin position="109"/>
        <end position="130"/>
    </location>
</feature>
<dbReference type="OrthoDB" id="2124888at2759"/>
<dbReference type="GO" id="GO:0005783">
    <property type="term" value="C:endoplasmic reticulum"/>
    <property type="evidence" value="ECO:0007669"/>
    <property type="project" value="TreeGrafter"/>
</dbReference>
<dbReference type="GO" id="GO:0016020">
    <property type="term" value="C:membrane"/>
    <property type="evidence" value="ECO:0007669"/>
    <property type="project" value="GOC"/>
</dbReference>
<evidence type="ECO:0000313" key="3">
    <source>
        <dbReference type="Proteomes" id="UP000266861"/>
    </source>
</evidence>
<feature type="transmembrane region" description="Helical" evidence="1">
    <location>
        <begin position="65"/>
        <end position="97"/>
    </location>
</feature>